<dbReference type="EMBL" id="BMMU01000010">
    <property type="protein sequence ID" value="GGJ34846.1"/>
    <property type="molecule type" value="Genomic_DNA"/>
</dbReference>
<protein>
    <submittedName>
        <fullName evidence="2">Uncharacterized protein</fullName>
    </submittedName>
</protein>
<reference evidence="2" key="1">
    <citation type="journal article" date="2014" name="Int. J. Syst. Evol. Microbiol.">
        <title>Complete genome sequence of Corynebacterium casei LMG S-19264T (=DSM 44701T), isolated from a smear-ripened cheese.</title>
        <authorList>
            <consortium name="US DOE Joint Genome Institute (JGI-PGF)"/>
            <person name="Walter F."/>
            <person name="Albersmeier A."/>
            <person name="Kalinowski J."/>
            <person name="Ruckert C."/>
        </authorList>
    </citation>
    <scope>NUCLEOTIDE SEQUENCE</scope>
    <source>
        <strain evidence="2">CGMCC 4.7272</strain>
    </source>
</reference>
<keyword evidence="3" id="KW-1185">Reference proteome</keyword>
<sequence>MQSLLSSRPVLWFLFLFNLTVAAVAPFAMGGTQGLVTSAGMGVVSLGAGSALLKGRRQAAQQA</sequence>
<dbReference type="AlphaFoldDB" id="A0A917KXP4"/>
<evidence type="ECO:0000313" key="3">
    <source>
        <dbReference type="Proteomes" id="UP000625682"/>
    </source>
</evidence>
<name>A0A917KXP4_9ACTN</name>
<keyword evidence="1" id="KW-0812">Transmembrane</keyword>
<proteinExistence type="predicted"/>
<feature type="transmembrane region" description="Helical" evidence="1">
    <location>
        <begin position="32"/>
        <end position="53"/>
    </location>
</feature>
<accession>A0A917KXP4</accession>
<organism evidence="2 3">
    <name type="scientific">Streptomyces lacrimifluminis</name>
    <dbReference type="NCBI Taxonomy" id="1500077"/>
    <lineage>
        <taxon>Bacteria</taxon>
        <taxon>Bacillati</taxon>
        <taxon>Actinomycetota</taxon>
        <taxon>Actinomycetes</taxon>
        <taxon>Kitasatosporales</taxon>
        <taxon>Streptomycetaceae</taxon>
        <taxon>Streptomyces</taxon>
    </lineage>
</organism>
<dbReference type="RefSeq" id="WP_189148236.1">
    <property type="nucleotide sequence ID" value="NZ_BAABER010000005.1"/>
</dbReference>
<evidence type="ECO:0000256" key="1">
    <source>
        <dbReference type="SAM" id="Phobius"/>
    </source>
</evidence>
<dbReference type="Proteomes" id="UP000625682">
    <property type="component" value="Unassembled WGS sequence"/>
</dbReference>
<gene>
    <name evidence="2" type="ORF">GCM10012282_34470</name>
</gene>
<reference evidence="2" key="2">
    <citation type="submission" date="2020-09" db="EMBL/GenBank/DDBJ databases">
        <authorList>
            <person name="Sun Q."/>
            <person name="Zhou Y."/>
        </authorList>
    </citation>
    <scope>NUCLEOTIDE SEQUENCE</scope>
    <source>
        <strain evidence="2">CGMCC 4.7272</strain>
    </source>
</reference>
<keyword evidence="1" id="KW-1133">Transmembrane helix</keyword>
<evidence type="ECO:0000313" key="2">
    <source>
        <dbReference type="EMBL" id="GGJ34846.1"/>
    </source>
</evidence>
<comment type="caution">
    <text evidence="2">The sequence shown here is derived from an EMBL/GenBank/DDBJ whole genome shotgun (WGS) entry which is preliminary data.</text>
</comment>
<keyword evidence="1" id="KW-0472">Membrane</keyword>